<evidence type="ECO:0000256" key="1">
    <source>
        <dbReference type="ARBA" id="ARBA00012417"/>
    </source>
</evidence>
<evidence type="ECO:0000313" key="9">
    <source>
        <dbReference type="Proteomes" id="UP001629244"/>
    </source>
</evidence>
<evidence type="ECO:0000313" key="8">
    <source>
        <dbReference type="EMBL" id="MFL9840232.1"/>
    </source>
</evidence>
<dbReference type="EC" id="2.7.7.7" evidence="1"/>
<dbReference type="SUPFAM" id="SSF52540">
    <property type="entry name" value="P-loop containing nucleoside triphosphate hydrolases"/>
    <property type="match status" value="1"/>
</dbReference>
<dbReference type="EMBL" id="JBELQC010000001">
    <property type="protein sequence ID" value="MFL9840232.1"/>
    <property type="molecule type" value="Genomic_DNA"/>
</dbReference>
<evidence type="ECO:0000256" key="2">
    <source>
        <dbReference type="ARBA" id="ARBA00022679"/>
    </source>
</evidence>
<dbReference type="NCBIfam" id="TIGR01128">
    <property type="entry name" value="holA"/>
    <property type="match status" value="1"/>
</dbReference>
<dbReference type="SUPFAM" id="SSF48019">
    <property type="entry name" value="post-AAA+ oligomerization domain-like"/>
    <property type="match status" value="1"/>
</dbReference>
<keyword evidence="4" id="KW-0235">DNA replication</keyword>
<dbReference type="RefSeq" id="WP_408077178.1">
    <property type="nucleotide sequence ID" value="NZ_JBELQC010000001.1"/>
</dbReference>
<evidence type="ECO:0000256" key="7">
    <source>
        <dbReference type="ARBA" id="ARBA00049244"/>
    </source>
</evidence>
<keyword evidence="3 8" id="KW-0548">Nucleotidyltransferase</keyword>
<comment type="caution">
    <text evidence="8">The sequence shown here is derived from an EMBL/GenBank/DDBJ whole genome shotgun (WGS) entry which is preliminary data.</text>
</comment>
<dbReference type="InterPro" id="IPR005790">
    <property type="entry name" value="DNA_polIII_delta"/>
</dbReference>
<comment type="catalytic activity">
    <reaction evidence="7">
        <text>DNA(n) + a 2'-deoxyribonucleoside 5'-triphosphate = DNA(n+1) + diphosphate</text>
        <dbReference type="Rhea" id="RHEA:22508"/>
        <dbReference type="Rhea" id="RHEA-COMP:17339"/>
        <dbReference type="Rhea" id="RHEA-COMP:17340"/>
        <dbReference type="ChEBI" id="CHEBI:33019"/>
        <dbReference type="ChEBI" id="CHEBI:61560"/>
        <dbReference type="ChEBI" id="CHEBI:173112"/>
        <dbReference type="EC" id="2.7.7.7"/>
    </reaction>
</comment>
<dbReference type="InterPro" id="IPR027417">
    <property type="entry name" value="P-loop_NTPase"/>
</dbReference>
<gene>
    <name evidence="8" type="primary">holA</name>
    <name evidence="8" type="ORF">ABS767_04590</name>
</gene>
<keyword evidence="2 8" id="KW-0808">Transferase</keyword>
<evidence type="ECO:0000256" key="6">
    <source>
        <dbReference type="ARBA" id="ARBA00034754"/>
    </source>
</evidence>
<sequence>MKASEAQIRARLDKPGPDIRLFLLYGPDEAGANDLAARLGRAMGSEAERVDIEGSALKDDAGLLAGEAASLSLFGGARYIRVSGIDDGGTDAVRTLIEAETAGNPVVAVGGALKGTGRLLKLALAAPNVMAHACYIPDARTAGQLATGIAREHGLRLVGGTADRLAALSGGDRAVLAREIEKLSLYLDAAPDRPREAGIEALDAIGADLGEAEMSGAIEAVVGGRPAEIGVELARLEAAGVSTIPLLRGLVRRLMALAEMRADIDHGLSPGEVVKKHRVFFKEEAATIRALQRWNSAMLARAVERAREAERAMTRGGGNAGQVLADHELAVLARGAARG</sequence>
<dbReference type="Proteomes" id="UP001629244">
    <property type="component" value="Unassembled WGS sequence"/>
</dbReference>
<organism evidence="8 9">
    <name type="scientific">Sphingomonas plantiphila</name>
    <dbReference type="NCBI Taxonomy" id="3163295"/>
    <lineage>
        <taxon>Bacteria</taxon>
        <taxon>Pseudomonadati</taxon>
        <taxon>Pseudomonadota</taxon>
        <taxon>Alphaproteobacteria</taxon>
        <taxon>Sphingomonadales</taxon>
        <taxon>Sphingomonadaceae</taxon>
        <taxon>Sphingomonas</taxon>
    </lineage>
</organism>
<dbReference type="PANTHER" id="PTHR34388">
    <property type="entry name" value="DNA POLYMERASE III SUBUNIT DELTA"/>
    <property type="match status" value="1"/>
</dbReference>
<reference evidence="8 9" key="1">
    <citation type="submission" date="2024-06" db="EMBL/GenBank/DDBJ databases">
        <authorList>
            <person name="Kaempfer P."/>
            <person name="Viver T."/>
        </authorList>
    </citation>
    <scope>NUCLEOTIDE SEQUENCE [LARGE SCALE GENOMIC DNA]</scope>
    <source>
        <strain evidence="8 9">ST-64</strain>
    </source>
</reference>
<dbReference type="PANTHER" id="PTHR34388:SF1">
    <property type="entry name" value="DNA POLYMERASE III SUBUNIT DELTA"/>
    <property type="match status" value="1"/>
</dbReference>
<comment type="similarity">
    <text evidence="6">Belongs to the DNA polymerase HolA subunit family.</text>
</comment>
<evidence type="ECO:0000256" key="4">
    <source>
        <dbReference type="ARBA" id="ARBA00022705"/>
    </source>
</evidence>
<dbReference type="GO" id="GO:0003887">
    <property type="term" value="F:DNA-directed DNA polymerase activity"/>
    <property type="evidence" value="ECO:0007669"/>
    <property type="project" value="UniProtKB-EC"/>
</dbReference>
<protein>
    <recommendedName>
        <fullName evidence="1">DNA-directed DNA polymerase</fullName>
        <ecNumber evidence="1">2.7.7.7</ecNumber>
    </recommendedName>
</protein>
<keyword evidence="9" id="KW-1185">Reference proteome</keyword>
<dbReference type="Gene3D" id="1.20.272.10">
    <property type="match status" value="1"/>
</dbReference>
<evidence type="ECO:0000256" key="3">
    <source>
        <dbReference type="ARBA" id="ARBA00022695"/>
    </source>
</evidence>
<evidence type="ECO:0000256" key="5">
    <source>
        <dbReference type="ARBA" id="ARBA00022932"/>
    </source>
</evidence>
<keyword evidence="5" id="KW-0239">DNA-directed DNA polymerase</keyword>
<name>A0ABW8YLA9_9SPHN</name>
<proteinExistence type="inferred from homology"/>
<dbReference type="InterPro" id="IPR008921">
    <property type="entry name" value="DNA_pol3_clamp-load_cplx_C"/>
</dbReference>
<accession>A0ABW8YLA9</accession>